<evidence type="ECO:0000256" key="1">
    <source>
        <dbReference type="SAM" id="MobiDB-lite"/>
    </source>
</evidence>
<name>A0ABP9A066_9FLAO</name>
<dbReference type="PANTHER" id="PTHR23150:SF19">
    <property type="entry name" value="FORMYLGLYCINE-GENERATING ENZYME"/>
    <property type="match status" value="1"/>
</dbReference>
<dbReference type="SUPFAM" id="SSF56436">
    <property type="entry name" value="C-type lectin-like"/>
    <property type="match status" value="1"/>
</dbReference>
<dbReference type="InterPro" id="IPR005532">
    <property type="entry name" value="SUMF_dom"/>
</dbReference>
<feature type="chain" id="PRO_5045785697" evidence="2">
    <location>
        <begin position="23"/>
        <end position="583"/>
    </location>
</feature>
<proteinExistence type="predicted"/>
<dbReference type="InterPro" id="IPR016187">
    <property type="entry name" value="CTDL_fold"/>
</dbReference>
<dbReference type="Pfam" id="PF03781">
    <property type="entry name" value="FGE-sulfatase"/>
    <property type="match status" value="1"/>
</dbReference>
<feature type="region of interest" description="Disordered" evidence="1">
    <location>
        <begin position="234"/>
        <end position="258"/>
    </location>
</feature>
<evidence type="ECO:0000259" key="3">
    <source>
        <dbReference type="Pfam" id="PF03781"/>
    </source>
</evidence>
<keyword evidence="4" id="KW-0449">Lipoprotein</keyword>
<dbReference type="InterPro" id="IPR051043">
    <property type="entry name" value="Sulfatase_Mod_Factor_Kinase"/>
</dbReference>
<keyword evidence="2" id="KW-0732">Signal</keyword>
<dbReference type="EMBL" id="BAABIP010000018">
    <property type="protein sequence ID" value="GAA4770796.1"/>
    <property type="molecule type" value="Genomic_DNA"/>
</dbReference>
<sequence>MKVNKIMTVRILFSMIVLFGFASCSKKSSSKNTSSATGWKINDPNGGFQYNSSFTKQETAPGLVLVEGGTFTMGKVQDDPMHDWNNSPSQQHVQSFYMDETEVTNMMYMEYLDWVKRVFPPTDENYKHIYEGALPDTLVWRNRLGYNETMTNNYLRHPAYKDYPVVGVNWLQATEFAKWRTNRVNEAILEREGYMKKGAKVVDVDANNTFDTEAYLVSPSTSFGGNEEIILQKTGRGGKKAKAKKAKGDDADATATAGAEGPTNVYAQKTSGVLLPEYRLPTEAEWEYAAAADVGQREYNIYRGQKKYPWKGQYTRSGKRQTRGDQLANFKQGKGDYGGIAGWSDDGADITAPVKSYKPNDFGLYDMAGNVAEWVQDVYRPMVDDEANDFNYFRGNVYTKNKIDKDGKLEFVTSETIKYDTLSNGKVVARNKPGEIAQVPVDENETYLRQNFSTSNNIGYRDGDKQSTRYFDFGSAEEGEKISEKKRMYDSPIHKVEVVKDSTGKIDSTAKLSRKFDKTGKRTTLIGDDVRVYKGGSWRDRAYWLDPAQRRYCQQEIASDYIGFRCAMSRVGPKSDFKKRPRN</sequence>
<evidence type="ECO:0000256" key="2">
    <source>
        <dbReference type="SAM" id="SignalP"/>
    </source>
</evidence>
<feature type="domain" description="Sulfatase-modifying factor enzyme-like" evidence="3">
    <location>
        <begin position="60"/>
        <end position="396"/>
    </location>
</feature>
<protein>
    <submittedName>
        <fullName evidence="4">Gliding motility lipoprotein GldJ</fullName>
    </submittedName>
</protein>
<comment type="caution">
    <text evidence="4">The sequence shown here is derived from an EMBL/GenBank/DDBJ whole genome shotgun (WGS) entry which is preliminary data.</text>
</comment>
<reference evidence="5" key="1">
    <citation type="journal article" date="2019" name="Int. J. Syst. Evol. Microbiol.">
        <title>The Global Catalogue of Microorganisms (GCM) 10K type strain sequencing project: providing services to taxonomists for standard genome sequencing and annotation.</title>
        <authorList>
            <consortium name="The Broad Institute Genomics Platform"/>
            <consortium name="The Broad Institute Genome Sequencing Center for Infectious Disease"/>
            <person name="Wu L."/>
            <person name="Ma J."/>
        </authorList>
    </citation>
    <scope>NUCLEOTIDE SEQUENCE [LARGE SCALE GENOMIC DNA]</scope>
    <source>
        <strain evidence="5">JCM 18198</strain>
    </source>
</reference>
<dbReference type="InterPro" id="IPR042095">
    <property type="entry name" value="SUMF_sf"/>
</dbReference>
<gene>
    <name evidence="4" type="primary">gldJ</name>
    <name evidence="4" type="ORF">GCM10023230_21180</name>
</gene>
<evidence type="ECO:0000313" key="5">
    <source>
        <dbReference type="Proteomes" id="UP001500141"/>
    </source>
</evidence>
<dbReference type="PROSITE" id="PS51257">
    <property type="entry name" value="PROKAR_LIPOPROTEIN"/>
    <property type="match status" value="1"/>
</dbReference>
<keyword evidence="5" id="KW-1185">Reference proteome</keyword>
<feature type="compositionally biased region" description="Basic residues" evidence="1">
    <location>
        <begin position="236"/>
        <end position="245"/>
    </location>
</feature>
<feature type="signal peptide" evidence="2">
    <location>
        <begin position="1"/>
        <end position="22"/>
    </location>
</feature>
<organism evidence="4 5">
    <name type="scientific">Flavobacterium hankyongi</name>
    <dbReference type="NCBI Taxonomy" id="1176532"/>
    <lineage>
        <taxon>Bacteria</taxon>
        <taxon>Pseudomonadati</taxon>
        <taxon>Bacteroidota</taxon>
        <taxon>Flavobacteriia</taxon>
        <taxon>Flavobacteriales</taxon>
        <taxon>Flavobacteriaceae</taxon>
        <taxon>Flavobacterium</taxon>
    </lineage>
</organism>
<dbReference type="Gene3D" id="3.90.1580.10">
    <property type="entry name" value="paralog of FGE (formylglycine-generating enzyme)"/>
    <property type="match status" value="2"/>
</dbReference>
<accession>A0ABP9A066</accession>
<dbReference type="PANTHER" id="PTHR23150">
    <property type="entry name" value="SULFATASE MODIFYING FACTOR 1, 2"/>
    <property type="match status" value="1"/>
</dbReference>
<dbReference type="Proteomes" id="UP001500141">
    <property type="component" value="Unassembled WGS sequence"/>
</dbReference>
<dbReference type="NCBIfam" id="TIGR03524">
    <property type="entry name" value="GldJ"/>
    <property type="match status" value="1"/>
</dbReference>
<evidence type="ECO:0000313" key="4">
    <source>
        <dbReference type="EMBL" id="GAA4770796.1"/>
    </source>
</evidence>
<dbReference type="InterPro" id="IPR019865">
    <property type="entry name" value="Glid_motil-assoc_lipo_GldJ"/>
</dbReference>
<dbReference type="RefSeq" id="WP_264544494.1">
    <property type="nucleotide sequence ID" value="NZ_BAABIP010000018.1"/>
</dbReference>